<keyword evidence="2" id="KW-1185">Reference proteome</keyword>
<organism evidence="1 2">
    <name type="scientific">Trichinella zimbabwensis</name>
    <dbReference type="NCBI Taxonomy" id="268475"/>
    <lineage>
        <taxon>Eukaryota</taxon>
        <taxon>Metazoa</taxon>
        <taxon>Ecdysozoa</taxon>
        <taxon>Nematoda</taxon>
        <taxon>Enoplea</taxon>
        <taxon>Dorylaimia</taxon>
        <taxon>Trichinellida</taxon>
        <taxon>Trichinellidae</taxon>
        <taxon>Trichinella</taxon>
    </lineage>
</organism>
<gene>
    <name evidence="1" type="ORF">T11_2941</name>
</gene>
<dbReference type="EMBL" id="JYDP01000241">
    <property type="protein sequence ID" value="KRZ02153.1"/>
    <property type="molecule type" value="Genomic_DNA"/>
</dbReference>
<comment type="caution">
    <text evidence="1">The sequence shown here is derived from an EMBL/GenBank/DDBJ whole genome shotgun (WGS) entry which is preliminary data.</text>
</comment>
<name>A0A0V1GVC7_9BILA</name>
<evidence type="ECO:0000313" key="1">
    <source>
        <dbReference type="EMBL" id="KRZ02153.1"/>
    </source>
</evidence>
<reference evidence="1 2" key="1">
    <citation type="submission" date="2015-01" db="EMBL/GenBank/DDBJ databases">
        <title>Evolution of Trichinella species and genotypes.</title>
        <authorList>
            <person name="Korhonen P.K."/>
            <person name="Edoardo P."/>
            <person name="Giuseppe L.R."/>
            <person name="Gasser R.B."/>
        </authorList>
    </citation>
    <scope>NUCLEOTIDE SEQUENCE [LARGE SCALE GENOMIC DNA]</scope>
    <source>
        <strain evidence="1">ISS1029</strain>
    </source>
</reference>
<sequence>MLIACAYPAAHLDDAVAAEKDYYAILVVTPGSHAKIYDTFLLQIHSAVDIAFLGVSFDVPFVDKLKVWALHPDFADKLSTFLTSHPEVYIKSNCNKFSYKPLEQKGGVRRKAPCSDQGKRTECSDFLIFSTTHSDILRIQSDGPKSVRDYNLKNQYGVLKISEENQLIRLGKNDAIRCITFTK</sequence>
<evidence type="ECO:0000313" key="2">
    <source>
        <dbReference type="Proteomes" id="UP000055024"/>
    </source>
</evidence>
<proteinExistence type="predicted"/>
<protein>
    <submittedName>
        <fullName evidence="1">Uncharacterized protein</fullName>
    </submittedName>
</protein>
<dbReference type="Proteomes" id="UP000055024">
    <property type="component" value="Unassembled WGS sequence"/>
</dbReference>
<dbReference type="AlphaFoldDB" id="A0A0V1GVC7"/>
<accession>A0A0V1GVC7</accession>